<proteinExistence type="predicted"/>
<sequence>MHELSLKKGYNIDYLKSKLVLPKNLRIRNLNQRIIVKEDIVNIIDHVHQSDLSDVQKLEYVSQILFLAYTGQRPIVSETLEVWQLTSVLDNEKPVLEVFGEQDKTRISHRVPLHPVLVRLLKKLVEGKDLDKKLFKKDKCVRWLSKNPVLLRHTTDKIMLKDMRKFFEQQSDLLEFNETFKNMIMCHGLSSVQFRSYKQITSESLYDKYMERWGNVQLY</sequence>
<dbReference type="OrthoDB" id="49864at2157"/>
<dbReference type="EMBL" id="CP077107">
    <property type="protein sequence ID" value="QXO95571.1"/>
    <property type="molecule type" value="Genomic_DNA"/>
</dbReference>
<organism evidence="1 2">
    <name type="scientific">Methanospirillum hungatei</name>
    <dbReference type="NCBI Taxonomy" id="2203"/>
    <lineage>
        <taxon>Archaea</taxon>
        <taxon>Methanobacteriati</taxon>
        <taxon>Methanobacteriota</taxon>
        <taxon>Stenosarchaea group</taxon>
        <taxon>Methanomicrobia</taxon>
        <taxon>Methanomicrobiales</taxon>
        <taxon>Methanospirillaceae</taxon>
        <taxon>Methanospirillum</taxon>
    </lineage>
</organism>
<dbReference type="Proteomes" id="UP000694228">
    <property type="component" value="Chromosome"/>
</dbReference>
<evidence type="ECO:0000313" key="1">
    <source>
        <dbReference type="EMBL" id="QXO95571.1"/>
    </source>
</evidence>
<protein>
    <submittedName>
        <fullName evidence="1">Uncharacterized protein</fullName>
    </submittedName>
</protein>
<reference evidence="1 2" key="1">
    <citation type="submission" date="2021-06" db="EMBL/GenBank/DDBJ databases">
        <title>Complete genome sequence of the secondary alcohol utilizing methanogen Methanospirillum hungatei strain GP1.</title>
        <authorList>
            <person name="Day L.A."/>
            <person name="Costa K.C."/>
        </authorList>
    </citation>
    <scope>NUCLEOTIDE SEQUENCE [LARGE SCALE GENOMIC DNA]</scope>
    <source>
        <strain evidence="1 2">GP1</strain>
    </source>
</reference>
<dbReference type="AlphaFoldDB" id="A0A8F5VP17"/>
<accession>A0A8F5VP17</accession>
<name>A0A8F5VP17_METHU</name>
<evidence type="ECO:0000313" key="2">
    <source>
        <dbReference type="Proteomes" id="UP000694228"/>
    </source>
</evidence>
<gene>
    <name evidence="1" type="ORF">KSK55_03995</name>
</gene>